<feature type="transmembrane region" description="Helical" evidence="7">
    <location>
        <begin position="638"/>
        <end position="664"/>
    </location>
</feature>
<keyword evidence="2 7" id="KW-0812">Transmembrane</keyword>
<feature type="domain" description="FAD-binding FR-type" evidence="8">
    <location>
        <begin position="348"/>
        <end position="463"/>
    </location>
</feature>
<dbReference type="InterPro" id="IPR039261">
    <property type="entry name" value="FNR_nucleotide-bd"/>
</dbReference>
<evidence type="ECO:0000256" key="5">
    <source>
        <dbReference type="ARBA" id="ARBA00023136"/>
    </source>
</evidence>
<evidence type="ECO:0000256" key="6">
    <source>
        <dbReference type="SAM" id="MobiDB-lite"/>
    </source>
</evidence>
<dbReference type="PROSITE" id="PS51384">
    <property type="entry name" value="FAD_FR"/>
    <property type="match status" value="1"/>
</dbReference>
<keyword evidence="10" id="KW-1185">Reference proteome</keyword>
<evidence type="ECO:0000313" key="9">
    <source>
        <dbReference type="EMBL" id="KAG0586534.1"/>
    </source>
</evidence>
<comment type="caution">
    <text evidence="9">The sequence shown here is derived from an EMBL/GenBank/DDBJ whole genome shotgun (WGS) entry which is preliminary data.</text>
</comment>
<dbReference type="InterPro" id="IPR013112">
    <property type="entry name" value="FAD-bd_8"/>
</dbReference>
<feature type="transmembrane region" description="Helical" evidence="7">
    <location>
        <begin position="31"/>
        <end position="51"/>
    </location>
</feature>
<gene>
    <name evidence="9" type="ORF">KC19_2G098100</name>
</gene>
<feature type="compositionally biased region" description="Basic and acidic residues" evidence="6">
    <location>
        <begin position="687"/>
        <end position="697"/>
    </location>
</feature>
<evidence type="ECO:0000313" key="10">
    <source>
        <dbReference type="Proteomes" id="UP000822688"/>
    </source>
</evidence>
<evidence type="ECO:0000256" key="3">
    <source>
        <dbReference type="ARBA" id="ARBA00022989"/>
    </source>
</evidence>
<keyword evidence="5 7" id="KW-0472">Membrane</keyword>
<dbReference type="GO" id="GO:0000293">
    <property type="term" value="F:ferric-chelate reductase activity"/>
    <property type="evidence" value="ECO:0007669"/>
    <property type="project" value="TreeGrafter"/>
</dbReference>
<dbReference type="PANTHER" id="PTHR11972">
    <property type="entry name" value="NADPH OXIDASE"/>
    <property type="match status" value="1"/>
</dbReference>
<dbReference type="SUPFAM" id="SSF63380">
    <property type="entry name" value="Riboflavin synthase domain-like"/>
    <property type="match status" value="1"/>
</dbReference>
<dbReference type="Pfam" id="PF01794">
    <property type="entry name" value="Ferric_reduct"/>
    <property type="match status" value="1"/>
</dbReference>
<dbReference type="PANTHER" id="PTHR11972:SF69">
    <property type="entry name" value="FERRIC REDUCTION OXIDASE 6-RELATED"/>
    <property type="match status" value="1"/>
</dbReference>
<feature type="transmembrane region" description="Helical" evidence="7">
    <location>
        <begin position="274"/>
        <end position="294"/>
    </location>
</feature>
<evidence type="ECO:0000256" key="2">
    <source>
        <dbReference type="ARBA" id="ARBA00022692"/>
    </source>
</evidence>
<feature type="transmembrane region" description="Helical" evidence="7">
    <location>
        <begin position="76"/>
        <end position="97"/>
    </location>
</feature>
<evidence type="ECO:0000256" key="4">
    <source>
        <dbReference type="ARBA" id="ARBA00023002"/>
    </source>
</evidence>
<dbReference type="InterPro" id="IPR013121">
    <property type="entry name" value="Fe_red_NAD-bd_6"/>
</dbReference>
<dbReference type="Proteomes" id="UP000822688">
    <property type="component" value="Chromosome 2"/>
</dbReference>
<feature type="region of interest" description="Disordered" evidence="6">
    <location>
        <begin position="675"/>
        <end position="697"/>
    </location>
</feature>
<dbReference type="SFLD" id="SFLDS00052">
    <property type="entry name" value="Ferric_Reductase_Domain"/>
    <property type="match status" value="1"/>
</dbReference>
<feature type="transmembrane region" description="Helical" evidence="7">
    <location>
        <begin position="301"/>
        <end position="321"/>
    </location>
</feature>
<dbReference type="CDD" id="cd06186">
    <property type="entry name" value="NOX_Duox_like_FAD_NADP"/>
    <property type="match status" value="1"/>
</dbReference>
<accession>A0A8T0IS32</accession>
<name>A0A8T0IS32_CERPU</name>
<sequence>MVMMKLVELLLPVDNTGHGHRMRSFVRVLRICLRVACWAVAMLWLVLWLLYPTTPGSLFKQDVTENVYSSFFGTSATYYVLYACPVIVVAILALLYLELTKRFPTKELQVNDSKRSKLERLWAAFTRNIWTQPLVVRSPMGILTAIDLFGIGLVLFVVVCFTTNLTVPRFDSINHGEEIPGLEKKWQAKLDKSGELFGKVIPFTMTLLFLPVTRGSPILRLIHVPFEHAVRYHRWLGHLTMLLITSHGVIYSIYYSSRHETHMIIAWKYSQEGIANLPGVVGAMAGVLMWVTAIAPVRNRFFNLFYGTHQLYIVLFAFYAWHVGKGNMGKCMGGIFLFFIDRFLRMVQSRKRLTSVSAQVLPSGIVELKIPIKQGFEYNALSFVYINVPGISRLEWHPFSSASSSLNTANTIAICIKPLGDWTHSLHNAILENLATQALNPRLQCPFALKLHAEGPYGHESNYFLRYKNLMLVAGGAGITPFLAILNDLLKRHELKQEKLPVCVQVIWCVRSISELSTLRDIRPAQICPRLADGDPNSLNLEVEVFVTRDDAICDFTQFDSKILEFEDTCTNKGDAASKADSVSSNDTISSLHPTTSSQNLLMAAIILSSVAGFVLMSGLFNLYVYTPRNSPQSPFPLALDVFLFFISTGVGIVVSGGAVLLLWNPAWSYISPNPATLPQTPTNNTRAEDSTKPESKDIEAQPATLMDMCKVTKGSRPQFQEIFDAAATRFRGEEIGVLICGSKGLQESVALKCRSHNFKNRQAQFHFHSVSFDL</sequence>
<feature type="transmembrane region" description="Helical" evidence="7">
    <location>
        <begin position="142"/>
        <end position="165"/>
    </location>
</feature>
<feature type="transmembrane region" description="Helical" evidence="7">
    <location>
        <begin position="470"/>
        <end position="490"/>
    </location>
</feature>
<dbReference type="Pfam" id="PF08030">
    <property type="entry name" value="NAD_binding_6"/>
    <property type="match status" value="1"/>
</dbReference>
<dbReference type="SFLD" id="SFLDG01168">
    <property type="entry name" value="Ferric_reductase_subgroup_(FRE"/>
    <property type="match status" value="1"/>
</dbReference>
<dbReference type="AlphaFoldDB" id="A0A8T0IS32"/>
<evidence type="ECO:0000256" key="7">
    <source>
        <dbReference type="SAM" id="Phobius"/>
    </source>
</evidence>
<evidence type="ECO:0000256" key="1">
    <source>
        <dbReference type="ARBA" id="ARBA00004141"/>
    </source>
</evidence>
<evidence type="ECO:0000259" key="8">
    <source>
        <dbReference type="PROSITE" id="PS51384"/>
    </source>
</evidence>
<feature type="transmembrane region" description="Helical" evidence="7">
    <location>
        <begin position="196"/>
        <end position="214"/>
    </location>
</feature>
<dbReference type="InterPro" id="IPR013130">
    <property type="entry name" value="Fe3_Rdtase_TM_dom"/>
</dbReference>
<dbReference type="SUPFAM" id="SSF52343">
    <property type="entry name" value="Ferredoxin reductase-like, C-terminal NADP-linked domain"/>
    <property type="match status" value="1"/>
</dbReference>
<protein>
    <recommendedName>
        <fullName evidence="8">FAD-binding FR-type domain-containing protein</fullName>
    </recommendedName>
</protein>
<comment type="subcellular location">
    <subcellularLocation>
        <location evidence="1">Membrane</location>
        <topology evidence="1">Multi-pass membrane protein</topology>
    </subcellularLocation>
</comment>
<dbReference type="EMBL" id="CM026422">
    <property type="protein sequence ID" value="KAG0586534.1"/>
    <property type="molecule type" value="Genomic_DNA"/>
</dbReference>
<dbReference type="Gene3D" id="3.40.50.80">
    <property type="entry name" value="Nucleotide-binding domain of ferredoxin-NADP reductase (FNR) module"/>
    <property type="match status" value="2"/>
</dbReference>
<proteinExistence type="predicted"/>
<keyword evidence="3 7" id="KW-1133">Transmembrane helix</keyword>
<keyword evidence="4" id="KW-0560">Oxidoreductase</keyword>
<dbReference type="GO" id="GO:0005886">
    <property type="term" value="C:plasma membrane"/>
    <property type="evidence" value="ECO:0007669"/>
    <property type="project" value="TreeGrafter"/>
</dbReference>
<dbReference type="InterPro" id="IPR017938">
    <property type="entry name" value="Riboflavin_synthase-like_b-brl"/>
</dbReference>
<feature type="transmembrane region" description="Helical" evidence="7">
    <location>
        <begin position="235"/>
        <end position="254"/>
    </location>
</feature>
<dbReference type="InterPro" id="IPR017927">
    <property type="entry name" value="FAD-bd_FR_type"/>
</dbReference>
<organism evidence="9 10">
    <name type="scientific">Ceratodon purpureus</name>
    <name type="common">Fire moss</name>
    <name type="synonym">Dicranum purpureum</name>
    <dbReference type="NCBI Taxonomy" id="3225"/>
    <lineage>
        <taxon>Eukaryota</taxon>
        <taxon>Viridiplantae</taxon>
        <taxon>Streptophyta</taxon>
        <taxon>Embryophyta</taxon>
        <taxon>Bryophyta</taxon>
        <taxon>Bryophytina</taxon>
        <taxon>Bryopsida</taxon>
        <taxon>Dicranidae</taxon>
        <taxon>Pseudoditrichales</taxon>
        <taxon>Ditrichaceae</taxon>
        <taxon>Ceratodon</taxon>
    </lineage>
</organism>
<reference evidence="9" key="1">
    <citation type="submission" date="2020-06" db="EMBL/GenBank/DDBJ databases">
        <title>WGS assembly of Ceratodon purpureus strain R40.</title>
        <authorList>
            <person name="Carey S.B."/>
            <person name="Jenkins J."/>
            <person name="Shu S."/>
            <person name="Lovell J.T."/>
            <person name="Sreedasyam A."/>
            <person name="Maumus F."/>
            <person name="Tiley G.P."/>
            <person name="Fernandez-Pozo N."/>
            <person name="Barry K."/>
            <person name="Chen C."/>
            <person name="Wang M."/>
            <person name="Lipzen A."/>
            <person name="Daum C."/>
            <person name="Saski C.A."/>
            <person name="Payton A.C."/>
            <person name="Mcbreen J.C."/>
            <person name="Conrad R.E."/>
            <person name="Kollar L.M."/>
            <person name="Olsson S."/>
            <person name="Huttunen S."/>
            <person name="Landis J.B."/>
            <person name="Wickett N.J."/>
            <person name="Johnson M.G."/>
            <person name="Rensing S.A."/>
            <person name="Grimwood J."/>
            <person name="Schmutz J."/>
            <person name="Mcdaniel S.F."/>
        </authorList>
    </citation>
    <scope>NUCLEOTIDE SEQUENCE</scope>
    <source>
        <strain evidence="9">R40</strain>
    </source>
</reference>
<feature type="transmembrane region" description="Helical" evidence="7">
    <location>
        <begin position="601"/>
        <end position="626"/>
    </location>
</feature>
<dbReference type="Pfam" id="PF08022">
    <property type="entry name" value="FAD_binding_8"/>
    <property type="match status" value="1"/>
</dbReference>
<dbReference type="InterPro" id="IPR050369">
    <property type="entry name" value="RBOH/FRE"/>
</dbReference>
<feature type="compositionally biased region" description="Polar residues" evidence="6">
    <location>
        <begin position="675"/>
        <end position="686"/>
    </location>
</feature>